<proteinExistence type="predicted"/>
<dbReference type="PRINTS" id="PR00420">
    <property type="entry name" value="RNGMNOXGNASE"/>
</dbReference>
<dbReference type="Gene3D" id="3.30.70.2450">
    <property type="match status" value="1"/>
</dbReference>
<organism evidence="4 5">
    <name type="scientific">Prescottella agglutinans</name>
    <dbReference type="NCBI Taxonomy" id="1644129"/>
    <lineage>
        <taxon>Bacteria</taxon>
        <taxon>Bacillati</taxon>
        <taxon>Actinomycetota</taxon>
        <taxon>Actinomycetes</taxon>
        <taxon>Mycobacteriales</taxon>
        <taxon>Nocardiaceae</taxon>
        <taxon>Prescottella</taxon>
    </lineage>
</organism>
<comment type="caution">
    <text evidence="4">The sequence shown here is derived from an EMBL/GenBank/DDBJ whole genome shotgun (WGS) entry which is preliminary data.</text>
</comment>
<gene>
    <name evidence="4" type="ORF">M2280_005419</name>
</gene>
<feature type="domain" description="FAD-binding" evidence="3">
    <location>
        <begin position="3"/>
        <end position="332"/>
    </location>
</feature>
<evidence type="ECO:0000256" key="2">
    <source>
        <dbReference type="ARBA" id="ARBA00023027"/>
    </source>
</evidence>
<keyword evidence="1 4" id="KW-0560">Oxidoreductase</keyword>
<dbReference type="Proteomes" id="UP001160334">
    <property type="component" value="Unassembled WGS sequence"/>
</dbReference>
<evidence type="ECO:0000313" key="5">
    <source>
        <dbReference type="Proteomes" id="UP001160334"/>
    </source>
</evidence>
<keyword evidence="5" id="KW-1185">Reference proteome</keyword>
<dbReference type="Gene3D" id="3.50.50.60">
    <property type="entry name" value="FAD/NAD(P)-binding domain"/>
    <property type="match status" value="1"/>
</dbReference>
<dbReference type="EC" id="1.14.13.127" evidence="4"/>
<dbReference type="InterPro" id="IPR036188">
    <property type="entry name" value="FAD/NAD-bd_sf"/>
</dbReference>
<dbReference type="GO" id="GO:0008688">
    <property type="term" value="F:3-(3-hydroxyphenyl)propionate hydroxylase activity"/>
    <property type="evidence" value="ECO:0007669"/>
    <property type="project" value="UniProtKB-EC"/>
</dbReference>
<evidence type="ECO:0000313" key="4">
    <source>
        <dbReference type="EMBL" id="MDH6284167.1"/>
    </source>
</evidence>
<dbReference type="InterPro" id="IPR050631">
    <property type="entry name" value="PheA/TfdB_FAD_monoxygenase"/>
</dbReference>
<sequence>MNDVTVAIVGTGPIALATALGLAQAGISVLVVDHGHEETMPFPVVHDWSVLPGLERLGVLEDAIGSGLIESTWGIDVLGTAERIDLDLQVLENVTRFPFNLHIKPTVLCALLRDRLAQHPTAQIEQGSQVRSLTQDSACAMLVLDGPDGRRQLRADWVVGADGTRSVVRRALGVGFPGFTWEERCVVSLIDANLDEQGYAPFTFQVDDRYGAVLQKVAPRTWIHIHAEPLTLPTEAISDRLPDVVRAAVRDTPIRLLDWRAERMHQRSADRYRVGRVLLAGEAAHVANRMIGHSPIASFFDAYRLIEALTAVVHREIDDSVLDAYATDRRRVFVDHASPVSASRKLLVGTIGDQQRLEAELEHFRRAAADPDELREMLLFNLELAGESPVAASLQVSDSEVAE</sequence>
<dbReference type="InterPro" id="IPR002938">
    <property type="entry name" value="FAD-bd"/>
</dbReference>
<dbReference type="PANTHER" id="PTHR43476">
    <property type="entry name" value="3-(3-HYDROXY-PHENYL)PROPIONATE/3-HYDROXYCINNAMIC ACID HYDROXYLASE"/>
    <property type="match status" value="1"/>
</dbReference>
<reference evidence="4 5" key="1">
    <citation type="submission" date="2023-04" db="EMBL/GenBank/DDBJ databases">
        <title>Forest soil microbial communities from Buena Vista Peninsula, Colon Province, Panama.</title>
        <authorList>
            <person name="Bouskill N."/>
        </authorList>
    </citation>
    <scope>NUCLEOTIDE SEQUENCE [LARGE SCALE GENOMIC DNA]</scope>
    <source>
        <strain evidence="4 5">CFH S0262</strain>
    </source>
</reference>
<dbReference type="RefSeq" id="WP_280763397.1">
    <property type="nucleotide sequence ID" value="NZ_JARXVC010000018.1"/>
</dbReference>
<dbReference type="Pfam" id="PF01494">
    <property type="entry name" value="FAD_binding_3"/>
    <property type="match status" value="1"/>
</dbReference>
<keyword evidence="2" id="KW-0520">NAD</keyword>
<name>A0ABT6MIP3_9NOCA</name>
<evidence type="ECO:0000256" key="1">
    <source>
        <dbReference type="ARBA" id="ARBA00023002"/>
    </source>
</evidence>
<accession>A0ABT6MIP3</accession>
<evidence type="ECO:0000259" key="3">
    <source>
        <dbReference type="Pfam" id="PF01494"/>
    </source>
</evidence>
<dbReference type="EMBL" id="JARXVC010000018">
    <property type="protein sequence ID" value="MDH6284167.1"/>
    <property type="molecule type" value="Genomic_DNA"/>
</dbReference>
<protein>
    <submittedName>
        <fullName evidence="4">3-(3-hydroxy-phenyl)propionate hydroxylase</fullName>
        <ecNumber evidence="4">1.14.13.127</ecNumber>
    </submittedName>
</protein>
<dbReference type="PANTHER" id="PTHR43476:SF4">
    <property type="entry name" value="BLR0106 PROTEIN"/>
    <property type="match status" value="1"/>
</dbReference>
<dbReference type="SUPFAM" id="SSF51905">
    <property type="entry name" value="FAD/NAD(P)-binding domain"/>
    <property type="match status" value="1"/>
</dbReference>